<feature type="compositionally biased region" description="Basic and acidic residues" evidence="1">
    <location>
        <begin position="112"/>
        <end position="121"/>
    </location>
</feature>
<protein>
    <submittedName>
        <fullName evidence="2">Uncharacterized protein</fullName>
    </submittedName>
</protein>
<comment type="caution">
    <text evidence="2">The sequence shown here is derived from an EMBL/GenBank/DDBJ whole genome shotgun (WGS) entry which is preliminary data.</text>
</comment>
<dbReference type="OrthoDB" id="1210003at2759"/>
<proteinExistence type="predicted"/>
<dbReference type="AlphaFoldDB" id="A0A8K0DU05"/>
<evidence type="ECO:0000313" key="3">
    <source>
        <dbReference type="Proteomes" id="UP000796880"/>
    </source>
</evidence>
<keyword evidence="3" id="KW-1185">Reference proteome</keyword>
<dbReference type="Proteomes" id="UP000796880">
    <property type="component" value="Unassembled WGS sequence"/>
</dbReference>
<gene>
    <name evidence="2" type="ORF">FNV43_RR22275</name>
</gene>
<accession>A0A8K0DU05</accession>
<organism evidence="2 3">
    <name type="scientific">Rhamnella rubrinervis</name>
    <dbReference type="NCBI Taxonomy" id="2594499"/>
    <lineage>
        <taxon>Eukaryota</taxon>
        <taxon>Viridiplantae</taxon>
        <taxon>Streptophyta</taxon>
        <taxon>Embryophyta</taxon>
        <taxon>Tracheophyta</taxon>
        <taxon>Spermatophyta</taxon>
        <taxon>Magnoliopsida</taxon>
        <taxon>eudicotyledons</taxon>
        <taxon>Gunneridae</taxon>
        <taxon>Pentapetalae</taxon>
        <taxon>rosids</taxon>
        <taxon>fabids</taxon>
        <taxon>Rosales</taxon>
        <taxon>Rhamnaceae</taxon>
        <taxon>rhamnoid group</taxon>
        <taxon>Rhamneae</taxon>
        <taxon>Rhamnella</taxon>
    </lineage>
</organism>
<evidence type="ECO:0000256" key="1">
    <source>
        <dbReference type="SAM" id="MobiDB-lite"/>
    </source>
</evidence>
<dbReference type="EMBL" id="VOIH02000010">
    <property type="protein sequence ID" value="KAF3435188.1"/>
    <property type="molecule type" value="Genomic_DNA"/>
</dbReference>
<sequence length="121" mass="14226">MRIEAQGLLISRKYKKNLRIKMGMKESVELDRIQLWYETHFNKKTKNWCDKKSEDVYNQLCAMKDKAETEGPPMIDEIFDLFLPPRSGYAFRRGPGPNHLHKQEDAEQQVKAAEERANTVK</sequence>
<evidence type="ECO:0000313" key="2">
    <source>
        <dbReference type="EMBL" id="KAF3435188.1"/>
    </source>
</evidence>
<feature type="region of interest" description="Disordered" evidence="1">
    <location>
        <begin position="92"/>
        <end position="121"/>
    </location>
</feature>
<reference evidence="2" key="1">
    <citation type="submission" date="2020-03" db="EMBL/GenBank/DDBJ databases">
        <title>A high-quality chromosome-level genome assembly of a woody plant with both climbing and erect habits, Rhamnella rubrinervis.</title>
        <authorList>
            <person name="Lu Z."/>
            <person name="Yang Y."/>
            <person name="Zhu X."/>
            <person name="Sun Y."/>
        </authorList>
    </citation>
    <scope>NUCLEOTIDE SEQUENCE</scope>
    <source>
        <strain evidence="2">BYM</strain>
        <tissue evidence="2">Leaf</tissue>
    </source>
</reference>
<name>A0A8K0DU05_9ROSA</name>